<feature type="compositionally biased region" description="Basic and acidic residues" evidence="1">
    <location>
        <begin position="164"/>
        <end position="175"/>
    </location>
</feature>
<name>A0A5B9QT46_9BACT</name>
<dbReference type="Pfam" id="PF12034">
    <property type="entry name" value="YfbK_C"/>
    <property type="match status" value="1"/>
</dbReference>
<dbReference type="AlphaFoldDB" id="A0A5B9QT46"/>
<evidence type="ECO:0000256" key="1">
    <source>
        <dbReference type="SAM" id="MobiDB-lite"/>
    </source>
</evidence>
<feature type="compositionally biased region" description="Polar residues" evidence="1">
    <location>
        <begin position="98"/>
        <end position="111"/>
    </location>
</feature>
<feature type="domain" description="VWFA" evidence="3">
    <location>
        <begin position="367"/>
        <end position="542"/>
    </location>
</feature>
<feature type="transmembrane region" description="Helical" evidence="2">
    <location>
        <begin position="64"/>
        <end position="83"/>
    </location>
</feature>
<evidence type="ECO:0000313" key="4">
    <source>
        <dbReference type="EMBL" id="QEG37281.1"/>
    </source>
</evidence>
<dbReference type="Pfam" id="PF12450">
    <property type="entry name" value="vWF_A"/>
    <property type="match status" value="1"/>
</dbReference>
<feature type="region of interest" description="Disordered" evidence="1">
    <location>
        <begin position="93"/>
        <end position="140"/>
    </location>
</feature>
<dbReference type="Pfam" id="PF00092">
    <property type="entry name" value="VWA"/>
    <property type="match status" value="1"/>
</dbReference>
<evidence type="ECO:0000259" key="3">
    <source>
        <dbReference type="PROSITE" id="PS50234"/>
    </source>
</evidence>
<organism evidence="4 5">
    <name type="scientific">Bythopirellula goksoeyrii</name>
    <dbReference type="NCBI Taxonomy" id="1400387"/>
    <lineage>
        <taxon>Bacteria</taxon>
        <taxon>Pseudomonadati</taxon>
        <taxon>Planctomycetota</taxon>
        <taxon>Planctomycetia</taxon>
        <taxon>Pirellulales</taxon>
        <taxon>Lacipirellulaceae</taxon>
        <taxon>Bythopirellula</taxon>
    </lineage>
</organism>
<dbReference type="KEGG" id="bgok:Pr1d_46220"/>
<dbReference type="InterPro" id="IPR036465">
    <property type="entry name" value="vWFA_dom_sf"/>
</dbReference>
<dbReference type="PANTHER" id="PTHR10579:SF43">
    <property type="entry name" value="ZINC FINGER (C3HC4-TYPE RING FINGER) FAMILY PROTEIN"/>
    <property type="match status" value="1"/>
</dbReference>
<evidence type="ECO:0000313" key="5">
    <source>
        <dbReference type="Proteomes" id="UP000323917"/>
    </source>
</evidence>
<feature type="compositionally biased region" description="Polar residues" evidence="1">
    <location>
        <begin position="129"/>
        <end position="138"/>
    </location>
</feature>
<dbReference type="EMBL" id="CP042913">
    <property type="protein sequence ID" value="QEG37281.1"/>
    <property type="molecule type" value="Genomic_DNA"/>
</dbReference>
<dbReference type="Proteomes" id="UP000323917">
    <property type="component" value="Chromosome"/>
</dbReference>
<keyword evidence="5" id="KW-1185">Reference proteome</keyword>
<feature type="region of interest" description="Disordered" evidence="1">
    <location>
        <begin position="238"/>
        <end position="257"/>
    </location>
</feature>
<dbReference type="PROSITE" id="PS50234">
    <property type="entry name" value="VWFA"/>
    <property type="match status" value="1"/>
</dbReference>
<feature type="region of interest" description="Disordered" evidence="1">
    <location>
        <begin position="152"/>
        <end position="233"/>
    </location>
</feature>
<dbReference type="InterPro" id="IPR002035">
    <property type="entry name" value="VWF_A"/>
</dbReference>
<dbReference type="PANTHER" id="PTHR10579">
    <property type="entry name" value="CALCIUM-ACTIVATED CHLORIDE CHANNEL REGULATOR"/>
    <property type="match status" value="1"/>
</dbReference>
<evidence type="ECO:0000256" key="2">
    <source>
        <dbReference type="SAM" id="Phobius"/>
    </source>
</evidence>
<protein>
    <submittedName>
        <fullName evidence="4">von Willebrand factor</fullName>
    </submittedName>
</protein>
<keyword evidence="2" id="KW-0472">Membrane</keyword>
<dbReference type="InterPro" id="IPR051266">
    <property type="entry name" value="CLCR"/>
</dbReference>
<dbReference type="SUPFAM" id="SSF53300">
    <property type="entry name" value="vWA-like"/>
    <property type="match status" value="1"/>
</dbReference>
<dbReference type="InterPro" id="IPR022156">
    <property type="entry name" value="Uncharacterised_YfbK_N"/>
</dbReference>
<dbReference type="Gene3D" id="3.40.50.410">
    <property type="entry name" value="von Willebrand factor, type A domain"/>
    <property type="match status" value="1"/>
</dbReference>
<keyword evidence="2" id="KW-0812">Transmembrane</keyword>
<dbReference type="CDD" id="cd01465">
    <property type="entry name" value="vWA_subgroup"/>
    <property type="match status" value="1"/>
</dbReference>
<gene>
    <name evidence="4" type="ORF">Pr1d_46220</name>
</gene>
<dbReference type="InterPro" id="IPR021908">
    <property type="entry name" value="YfbK_C"/>
</dbReference>
<feature type="compositionally biased region" description="Low complexity" evidence="1">
    <location>
        <begin position="181"/>
        <end position="196"/>
    </location>
</feature>
<sequence length="739" mass="80579">MNDKNQHDWHDTLIDRGLAELVGGETPPDLTDRILAAADSNQAEKVTLAEGTETMNTANSTTKVWITLAVAVSLGGVVVGLLLPEVKEARETARRSEMQQVEQRNPIQHPNTEVGDSLHLPQGKLDVTGQANAEPSSQEGEEFAFNLGFARAKPQTKQESSGSESDKSINQELRIRRLGRSSRSNESPSSPTMPSPYYLSDDVQYYASGSGNKVPARESIRSAGQRFSSDAGFKPSFGRQLNEWGLPPQQGTGPDTSGDQYTRINENPFIKAVGGDAVSTFSIDVDTASYANVRQFLEQSRRLPPPDAVRIEELVNYFDYDYAGPTEDSPFAAHMEIAACPWNAEHRLARIGIKGREIDRQARPQSNLVFLIDVSGSMNDPNKLPLLIEGMKLLTRELGENDKVAIVVYASSERLALESTRGDQQQTILAALDQLRSGGSTAGGAGIELAYKTAQDNFIKGGVNRVILCTDGDFNVGVTNTADLERMAEQKAKESGVFLTVLGFGRGNLNDAMMEAISGKGNGNYHYVDNLTEARKVLVEEMVGTLVTIAKDVKIQVEFNPAQVAGYRLIGYENRMLRTEDFNDDKKDAGEIGAGHTVTALYEIIPAGKRVDTPAVDELKYQPPLADLAETAKTQASDSDSSGELLTLKLRYKLPDADTSTKIEFPITDKGESFADASDDFKFASTVASFGMLLRSSQYSGNATYDTVLETASTASSRDPHGYRAEFMDLVRIAKQLQR</sequence>
<dbReference type="RefSeq" id="WP_148075537.1">
    <property type="nucleotide sequence ID" value="NZ_CP042913.1"/>
</dbReference>
<accession>A0A5B9QT46</accession>
<keyword evidence="2" id="KW-1133">Transmembrane helix</keyword>
<dbReference type="OrthoDB" id="9805121at2"/>
<reference evidence="4 5" key="1">
    <citation type="submission" date="2019-08" db="EMBL/GenBank/DDBJ databases">
        <title>Deep-cultivation of Planctomycetes and their phenomic and genomic characterization uncovers novel biology.</title>
        <authorList>
            <person name="Wiegand S."/>
            <person name="Jogler M."/>
            <person name="Boedeker C."/>
            <person name="Pinto D."/>
            <person name="Vollmers J."/>
            <person name="Rivas-Marin E."/>
            <person name="Kohn T."/>
            <person name="Peeters S.H."/>
            <person name="Heuer A."/>
            <person name="Rast P."/>
            <person name="Oberbeckmann S."/>
            <person name="Bunk B."/>
            <person name="Jeske O."/>
            <person name="Meyerdierks A."/>
            <person name="Storesund J.E."/>
            <person name="Kallscheuer N."/>
            <person name="Luecker S."/>
            <person name="Lage O.M."/>
            <person name="Pohl T."/>
            <person name="Merkel B.J."/>
            <person name="Hornburger P."/>
            <person name="Mueller R.-W."/>
            <person name="Bruemmer F."/>
            <person name="Labrenz M."/>
            <person name="Spormann A.M."/>
            <person name="Op den Camp H."/>
            <person name="Overmann J."/>
            <person name="Amann R."/>
            <person name="Jetten M.S.M."/>
            <person name="Mascher T."/>
            <person name="Medema M.H."/>
            <person name="Devos D.P."/>
            <person name="Kaster A.-K."/>
            <person name="Ovreas L."/>
            <person name="Rohde M."/>
            <person name="Galperin M.Y."/>
            <person name="Jogler C."/>
        </authorList>
    </citation>
    <scope>NUCLEOTIDE SEQUENCE [LARGE SCALE GENOMIC DNA]</scope>
    <source>
        <strain evidence="4 5">Pr1d</strain>
    </source>
</reference>
<dbReference type="SMART" id="SM00327">
    <property type="entry name" value="VWA"/>
    <property type="match status" value="1"/>
</dbReference>
<proteinExistence type="predicted"/>